<proteinExistence type="predicted"/>
<feature type="transmembrane region" description="Helical" evidence="5">
    <location>
        <begin position="224"/>
        <end position="246"/>
    </location>
</feature>
<dbReference type="InterPro" id="IPR003339">
    <property type="entry name" value="ABC/ECF_trnsptr_transmembrane"/>
</dbReference>
<dbReference type="CDD" id="cd16914">
    <property type="entry name" value="EcfT"/>
    <property type="match status" value="1"/>
</dbReference>
<protein>
    <recommendedName>
        <fullName evidence="8">Cobalt transporter</fullName>
    </recommendedName>
</protein>
<feature type="transmembrane region" description="Helical" evidence="5">
    <location>
        <begin position="252"/>
        <end position="277"/>
    </location>
</feature>
<dbReference type="Pfam" id="PF02361">
    <property type="entry name" value="CbiQ"/>
    <property type="match status" value="1"/>
</dbReference>
<reference evidence="6 7" key="1">
    <citation type="submission" date="2016-07" db="EMBL/GenBank/DDBJ databases">
        <title>Caryophanon latum genome sequencing.</title>
        <authorList>
            <person name="Verma A."/>
            <person name="Pal Y."/>
            <person name="Krishnamurthi S."/>
        </authorList>
    </citation>
    <scope>NUCLEOTIDE SEQUENCE [LARGE SCALE GENOMIC DNA]</scope>
    <source>
        <strain evidence="6 7">DSM 14151</strain>
    </source>
</reference>
<evidence type="ECO:0000256" key="1">
    <source>
        <dbReference type="ARBA" id="ARBA00004141"/>
    </source>
</evidence>
<dbReference type="OrthoDB" id="2039442at2"/>
<evidence type="ECO:0008006" key="8">
    <source>
        <dbReference type="Google" id="ProtNLM"/>
    </source>
</evidence>
<evidence type="ECO:0000256" key="5">
    <source>
        <dbReference type="SAM" id="Phobius"/>
    </source>
</evidence>
<sequence>MTELQSYHPAVLFSFFLMLLGCTMFFMHPVLLAVSFSASLAMIWKVARPTLRSTLIWNAVIIIGSACINPLFSHNGETPLLYVNSNAITLEAIAYGAAIGVLLSATMMWCRILQLCMTSDAFYYLFSRISPTFALLLSMTLRFVPLFKEQMTDMMRAQKMTGQAITSGSFPKRLMKSFRVLTMMVTWALEQAIEGADSMRARGYGIGKRTPFSIYIFTKRDRNAFVLLGAFVGLLLAMTLMDYTYYSFYPTFTSIIQTALSVTSYVMYSVFFFIPLFEEGRLQQQWHKSTVNN</sequence>
<feature type="transmembrane region" description="Helical" evidence="5">
    <location>
        <begin position="55"/>
        <end position="72"/>
    </location>
</feature>
<evidence type="ECO:0000256" key="3">
    <source>
        <dbReference type="ARBA" id="ARBA00022989"/>
    </source>
</evidence>
<feature type="transmembrane region" description="Helical" evidence="5">
    <location>
        <begin position="122"/>
        <end position="144"/>
    </location>
</feature>
<keyword evidence="2 5" id="KW-0812">Transmembrane</keyword>
<evidence type="ECO:0000313" key="7">
    <source>
        <dbReference type="Proteomes" id="UP000093482"/>
    </source>
</evidence>
<dbReference type="Proteomes" id="UP000093482">
    <property type="component" value="Unassembled WGS sequence"/>
</dbReference>
<dbReference type="GO" id="GO:0005886">
    <property type="term" value="C:plasma membrane"/>
    <property type="evidence" value="ECO:0007669"/>
    <property type="project" value="UniProtKB-ARBA"/>
</dbReference>
<accession>A0A1C0YQ31</accession>
<dbReference type="EMBL" id="MATO01000044">
    <property type="protein sequence ID" value="OCS89263.1"/>
    <property type="molecule type" value="Genomic_DNA"/>
</dbReference>
<organism evidence="6 7">
    <name type="scientific">Caryophanon latum</name>
    <dbReference type="NCBI Taxonomy" id="33977"/>
    <lineage>
        <taxon>Bacteria</taxon>
        <taxon>Bacillati</taxon>
        <taxon>Bacillota</taxon>
        <taxon>Bacilli</taxon>
        <taxon>Bacillales</taxon>
        <taxon>Caryophanaceae</taxon>
        <taxon>Caryophanon</taxon>
    </lineage>
</organism>
<dbReference type="RefSeq" id="WP_066465322.1">
    <property type="nucleotide sequence ID" value="NZ_MATO01000044.1"/>
</dbReference>
<evidence type="ECO:0000313" key="6">
    <source>
        <dbReference type="EMBL" id="OCS89263.1"/>
    </source>
</evidence>
<comment type="caution">
    <text evidence="6">The sequence shown here is derived from an EMBL/GenBank/DDBJ whole genome shotgun (WGS) entry which is preliminary data.</text>
</comment>
<keyword evidence="7" id="KW-1185">Reference proteome</keyword>
<dbReference type="AlphaFoldDB" id="A0A1C0YQ31"/>
<keyword evidence="3 5" id="KW-1133">Transmembrane helix</keyword>
<evidence type="ECO:0000256" key="2">
    <source>
        <dbReference type="ARBA" id="ARBA00022692"/>
    </source>
</evidence>
<name>A0A1C0YQ31_9BACL</name>
<comment type="subcellular location">
    <subcellularLocation>
        <location evidence="1">Membrane</location>
        <topology evidence="1">Multi-pass membrane protein</topology>
    </subcellularLocation>
</comment>
<keyword evidence="4 5" id="KW-0472">Membrane</keyword>
<feature type="transmembrane region" description="Helical" evidence="5">
    <location>
        <begin position="12"/>
        <end position="43"/>
    </location>
</feature>
<gene>
    <name evidence="6" type="ORF">A6K76_13010</name>
</gene>
<evidence type="ECO:0000256" key="4">
    <source>
        <dbReference type="ARBA" id="ARBA00023136"/>
    </source>
</evidence>
<feature type="transmembrane region" description="Helical" evidence="5">
    <location>
        <begin position="92"/>
        <end position="110"/>
    </location>
</feature>